<name>X0WGK9_9ZZZZ</name>
<keyword evidence="3 5" id="KW-1133">Transmembrane helix</keyword>
<evidence type="ECO:0000313" key="7">
    <source>
        <dbReference type="EMBL" id="GAG30069.1"/>
    </source>
</evidence>
<sequence>MEFGQPQYLKALFLLPLLVMLFVYGAKQRQKELARFAGSGMSDRLAPGRSWRKNMLKTTLKTLGVALLILAIARPQFGRQLVKIEREGIDLVIALDTSLSMLAEDMKPNRLERAKQEIVDFIGGLKGDRVGMVAFAGDAFVLCPLTVDYDAALMFVQTADVDIVSKQGTAVDKAIETAMALFPESGESDRVIVLVTDGESHDGNPVKTARKAAEED</sequence>
<comment type="caution">
    <text evidence="7">The sequence shown here is derived from an EMBL/GenBank/DDBJ whole genome shotgun (WGS) entry which is preliminary data.</text>
</comment>
<feature type="domain" description="VWFA" evidence="6">
    <location>
        <begin position="90"/>
        <end position="216"/>
    </location>
</feature>
<evidence type="ECO:0000256" key="3">
    <source>
        <dbReference type="ARBA" id="ARBA00022989"/>
    </source>
</evidence>
<evidence type="ECO:0000259" key="6">
    <source>
        <dbReference type="PROSITE" id="PS50234"/>
    </source>
</evidence>
<dbReference type="Pfam" id="PF13519">
    <property type="entry name" value="VWA_2"/>
    <property type="match status" value="1"/>
</dbReference>
<dbReference type="PROSITE" id="PS50234">
    <property type="entry name" value="VWFA"/>
    <property type="match status" value="1"/>
</dbReference>
<dbReference type="Gene3D" id="3.40.50.410">
    <property type="entry name" value="von Willebrand factor, type A domain"/>
    <property type="match status" value="1"/>
</dbReference>
<dbReference type="PANTHER" id="PTHR22550">
    <property type="entry name" value="SPORE GERMINATION PROTEIN"/>
    <property type="match status" value="1"/>
</dbReference>
<dbReference type="InterPro" id="IPR050768">
    <property type="entry name" value="UPF0353/GerABKA_families"/>
</dbReference>
<dbReference type="InterPro" id="IPR036465">
    <property type="entry name" value="vWFA_dom_sf"/>
</dbReference>
<dbReference type="InterPro" id="IPR024163">
    <property type="entry name" value="Aerotolerance_reg_N"/>
</dbReference>
<dbReference type="InterPro" id="IPR002035">
    <property type="entry name" value="VWF_A"/>
</dbReference>
<keyword evidence="1" id="KW-1003">Cell membrane</keyword>
<keyword evidence="2 5" id="KW-0812">Transmembrane</keyword>
<reference evidence="7" key="1">
    <citation type="journal article" date="2014" name="Front. Microbiol.">
        <title>High frequency of phylogenetically diverse reductive dehalogenase-homologous genes in deep subseafloor sedimentary metagenomes.</title>
        <authorList>
            <person name="Kawai M."/>
            <person name="Futagami T."/>
            <person name="Toyoda A."/>
            <person name="Takaki Y."/>
            <person name="Nishi S."/>
            <person name="Hori S."/>
            <person name="Arai W."/>
            <person name="Tsubouchi T."/>
            <person name="Morono Y."/>
            <person name="Uchiyama I."/>
            <person name="Ito T."/>
            <person name="Fujiyama A."/>
            <person name="Inagaki F."/>
            <person name="Takami H."/>
        </authorList>
    </citation>
    <scope>NUCLEOTIDE SEQUENCE</scope>
    <source>
        <strain evidence="7">Expedition CK06-06</strain>
    </source>
</reference>
<feature type="non-terminal residue" evidence="7">
    <location>
        <position position="216"/>
    </location>
</feature>
<evidence type="ECO:0000256" key="2">
    <source>
        <dbReference type="ARBA" id="ARBA00022692"/>
    </source>
</evidence>
<evidence type="ECO:0000256" key="1">
    <source>
        <dbReference type="ARBA" id="ARBA00022475"/>
    </source>
</evidence>
<proteinExistence type="predicted"/>
<dbReference type="PANTHER" id="PTHR22550:SF5">
    <property type="entry name" value="LEUCINE ZIPPER PROTEIN 4"/>
    <property type="match status" value="1"/>
</dbReference>
<dbReference type="EMBL" id="BARS01043867">
    <property type="protein sequence ID" value="GAG30069.1"/>
    <property type="molecule type" value="Genomic_DNA"/>
</dbReference>
<gene>
    <name evidence="7" type="ORF">S01H1_66349</name>
</gene>
<evidence type="ECO:0000256" key="4">
    <source>
        <dbReference type="ARBA" id="ARBA00023136"/>
    </source>
</evidence>
<protein>
    <recommendedName>
        <fullName evidence="6">VWFA domain-containing protein</fullName>
    </recommendedName>
</protein>
<keyword evidence="4 5" id="KW-0472">Membrane</keyword>
<dbReference type="SUPFAM" id="SSF53300">
    <property type="entry name" value="vWA-like"/>
    <property type="match status" value="1"/>
</dbReference>
<feature type="transmembrane region" description="Helical" evidence="5">
    <location>
        <begin position="6"/>
        <end position="26"/>
    </location>
</feature>
<accession>X0WGK9</accession>
<evidence type="ECO:0000256" key="5">
    <source>
        <dbReference type="SAM" id="Phobius"/>
    </source>
</evidence>
<organism evidence="7">
    <name type="scientific">marine sediment metagenome</name>
    <dbReference type="NCBI Taxonomy" id="412755"/>
    <lineage>
        <taxon>unclassified sequences</taxon>
        <taxon>metagenomes</taxon>
        <taxon>ecological metagenomes</taxon>
    </lineage>
</organism>
<dbReference type="AlphaFoldDB" id="X0WGK9"/>
<dbReference type="Pfam" id="PF07584">
    <property type="entry name" value="BatA"/>
    <property type="match status" value="1"/>
</dbReference>